<accession>A0A1I5DIW4</accession>
<feature type="domain" description="Lipoyl-binding" evidence="11">
    <location>
        <begin position="2"/>
        <end position="77"/>
    </location>
</feature>
<name>A0A1I5DIW4_9FLAO</name>
<comment type="function">
    <text evidence="7">The pyruvate dehydrogenase complex catalyzes the overall conversion of pyruvate to acetyl-CoA and CO(2). It contains multiple copies of three enzymatic components: pyruvate dehydrogenase (E1), dihydrolipoamide acetyltransferase (E2) and lipoamide dehydrogenase (E3).</text>
</comment>
<dbReference type="Proteomes" id="UP000199153">
    <property type="component" value="Unassembled WGS sequence"/>
</dbReference>
<feature type="region of interest" description="Disordered" evidence="10">
    <location>
        <begin position="218"/>
        <end position="237"/>
    </location>
</feature>
<dbReference type="PANTHER" id="PTHR43178:SF2">
    <property type="entry name" value="DIHYDROLIPOYLLYSINE-RESIDUE ACETYLTRANSFERASE COMPONENT OF PYRUVATE DEHYDROGENASE COMPLEX"/>
    <property type="match status" value="1"/>
</dbReference>
<dbReference type="Gene3D" id="4.10.320.10">
    <property type="entry name" value="E3-binding domain"/>
    <property type="match status" value="1"/>
</dbReference>
<dbReference type="PROSITE" id="PS00189">
    <property type="entry name" value="LIPOYL"/>
    <property type="match status" value="1"/>
</dbReference>
<dbReference type="InterPro" id="IPR050743">
    <property type="entry name" value="2-oxoacid_DH_E2_comp"/>
</dbReference>
<dbReference type="CDD" id="cd06849">
    <property type="entry name" value="lipoyl_domain"/>
    <property type="match status" value="1"/>
</dbReference>
<dbReference type="SUPFAM" id="SSF51230">
    <property type="entry name" value="Single hybrid motif"/>
    <property type="match status" value="1"/>
</dbReference>
<evidence type="ECO:0000256" key="5">
    <source>
        <dbReference type="ARBA" id="ARBA00022823"/>
    </source>
</evidence>
<gene>
    <name evidence="13" type="ORF">SAMN05660413_03340</name>
</gene>
<dbReference type="InterPro" id="IPR004167">
    <property type="entry name" value="PSBD"/>
</dbReference>
<dbReference type="GO" id="GO:0005737">
    <property type="term" value="C:cytoplasm"/>
    <property type="evidence" value="ECO:0007669"/>
    <property type="project" value="TreeGrafter"/>
</dbReference>
<evidence type="ECO:0000256" key="10">
    <source>
        <dbReference type="SAM" id="MobiDB-lite"/>
    </source>
</evidence>
<evidence type="ECO:0000259" key="11">
    <source>
        <dbReference type="PROSITE" id="PS50968"/>
    </source>
</evidence>
<evidence type="ECO:0000256" key="8">
    <source>
        <dbReference type="ARBA" id="ARBA00048370"/>
    </source>
</evidence>
<keyword evidence="13" id="KW-0670">Pyruvate</keyword>
<comment type="similarity">
    <text evidence="2 9">Belongs to the 2-oxoacid dehydrogenase family.</text>
</comment>
<dbReference type="GO" id="GO:0006086">
    <property type="term" value="P:pyruvate decarboxylation to acetyl-CoA"/>
    <property type="evidence" value="ECO:0007669"/>
    <property type="project" value="TreeGrafter"/>
</dbReference>
<evidence type="ECO:0000256" key="7">
    <source>
        <dbReference type="ARBA" id="ARBA00025211"/>
    </source>
</evidence>
<protein>
    <recommendedName>
        <fullName evidence="9">Dihydrolipoamide acetyltransferase component of pyruvate dehydrogenase complex</fullName>
        <ecNumber evidence="9">2.3.1.-</ecNumber>
    </recommendedName>
</protein>
<evidence type="ECO:0000256" key="4">
    <source>
        <dbReference type="ARBA" id="ARBA00022679"/>
    </source>
</evidence>
<comment type="cofactor">
    <cofactor evidence="1 9">
        <name>(R)-lipoate</name>
        <dbReference type="ChEBI" id="CHEBI:83088"/>
    </cofactor>
</comment>
<comment type="subunit">
    <text evidence="3">Forms a 24-polypeptide structural core with octahedral symmetry.</text>
</comment>
<dbReference type="Pfam" id="PF02817">
    <property type="entry name" value="E3_binding"/>
    <property type="match status" value="1"/>
</dbReference>
<organism evidence="13 14">
    <name type="scientific">Salegentibacter flavus</name>
    <dbReference type="NCBI Taxonomy" id="287099"/>
    <lineage>
        <taxon>Bacteria</taxon>
        <taxon>Pseudomonadati</taxon>
        <taxon>Bacteroidota</taxon>
        <taxon>Flavobacteriia</taxon>
        <taxon>Flavobacteriales</taxon>
        <taxon>Flavobacteriaceae</taxon>
        <taxon>Salegentibacter</taxon>
    </lineage>
</organism>
<dbReference type="GO" id="GO:0031405">
    <property type="term" value="F:lipoic acid binding"/>
    <property type="evidence" value="ECO:0007669"/>
    <property type="project" value="TreeGrafter"/>
</dbReference>
<dbReference type="InterPro" id="IPR000089">
    <property type="entry name" value="Biotin_lipoyl"/>
</dbReference>
<dbReference type="InterPro" id="IPR003016">
    <property type="entry name" value="2-oxoA_DH_lipoyl-BS"/>
</dbReference>
<dbReference type="EC" id="2.3.1.-" evidence="9"/>
<dbReference type="Pfam" id="PF00364">
    <property type="entry name" value="Biotin_lipoyl"/>
    <property type="match status" value="1"/>
</dbReference>
<dbReference type="InterPro" id="IPR036625">
    <property type="entry name" value="E3-bd_dom_sf"/>
</dbReference>
<evidence type="ECO:0000313" key="13">
    <source>
        <dbReference type="EMBL" id="SFN98751.1"/>
    </source>
</evidence>
<evidence type="ECO:0000256" key="2">
    <source>
        <dbReference type="ARBA" id="ARBA00007317"/>
    </source>
</evidence>
<dbReference type="PROSITE" id="PS51826">
    <property type="entry name" value="PSBD"/>
    <property type="match status" value="1"/>
</dbReference>
<dbReference type="SUPFAM" id="SSF47005">
    <property type="entry name" value="Peripheral subunit-binding domain of 2-oxo acid dehydrogenase complex"/>
    <property type="match status" value="1"/>
</dbReference>
<evidence type="ECO:0000259" key="12">
    <source>
        <dbReference type="PROSITE" id="PS51826"/>
    </source>
</evidence>
<dbReference type="RefSeq" id="WP_093411597.1">
    <property type="nucleotide sequence ID" value="NZ_FOVL01000037.1"/>
</dbReference>
<keyword evidence="4 9" id="KW-0808">Transferase</keyword>
<dbReference type="EMBL" id="FOVL01000037">
    <property type="protein sequence ID" value="SFN98751.1"/>
    <property type="molecule type" value="Genomic_DNA"/>
</dbReference>
<evidence type="ECO:0000313" key="14">
    <source>
        <dbReference type="Proteomes" id="UP000199153"/>
    </source>
</evidence>
<comment type="catalytic activity">
    <reaction evidence="8">
        <text>N(6)-[(R)-dihydrolipoyl]-L-lysyl-[protein] + acetyl-CoA = N(6)-[(R)-S(8)-acetyldihydrolipoyl]-L-lysyl-[protein] + CoA</text>
        <dbReference type="Rhea" id="RHEA:17017"/>
        <dbReference type="Rhea" id="RHEA-COMP:10475"/>
        <dbReference type="Rhea" id="RHEA-COMP:10478"/>
        <dbReference type="ChEBI" id="CHEBI:57287"/>
        <dbReference type="ChEBI" id="CHEBI:57288"/>
        <dbReference type="ChEBI" id="CHEBI:83100"/>
        <dbReference type="ChEBI" id="CHEBI:83111"/>
        <dbReference type="EC" id="2.3.1.12"/>
    </reaction>
</comment>
<dbReference type="Gene3D" id="3.30.559.10">
    <property type="entry name" value="Chloramphenicol acetyltransferase-like domain"/>
    <property type="match status" value="1"/>
</dbReference>
<keyword evidence="14" id="KW-1185">Reference proteome</keyword>
<dbReference type="InterPro" id="IPR011053">
    <property type="entry name" value="Single_hybrid_motif"/>
</dbReference>
<dbReference type="PANTHER" id="PTHR43178">
    <property type="entry name" value="DIHYDROLIPOAMIDE ACETYLTRANSFERASE COMPONENT OF PYRUVATE DEHYDROGENASE COMPLEX"/>
    <property type="match status" value="1"/>
</dbReference>
<evidence type="ECO:0000256" key="3">
    <source>
        <dbReference type="ARBA" id="ARBA00011484"/>
    </source>
</evidence>
<evidence type="ECO:0000256" key="1">
    <source>
        <dbReference type="ARBA" id="ARBA00001938"/>
    </source>
</evidence>
<dbReference type="Gene3D" id="2.40.50.100">
    <property type="match status" value="1"/>
</dbReference>
<dbReference type="STRING" id="287099.SAMN05660413_03340"/>
<evidence type="ECO:0000256" key="6">
    <source>
        <dbReference type="ARBA" id="ARBA00023315"/>
    </source>
</evidence>
<dbReference type="InterPro" id="IPR001078">
    <property type="entry name" value="2-oxoacid_DH_actylTfrase"/>
</dbReference>
<keyword evidence="5 9" id="KW-0450">Lipoyl</keyword>
<dbReference type="FunFam" id="3.30.559.10:FF:000004">
    <property type="entry name" value="Acetyltransferase component of pyruvate dehydrogenase complex"/>
    <property type="match status" value="1"/>
</dbReference>
<feature type="region of interest" description="Disordered" evidence="10">
    <location>
        <begin position="77"/>
        <end position="186"/>
    </location>
</feature>
<dbReference type="OrthoDB" id="9805770at2"/>
<sequence length="472" mass="52151">MAKEIKIPQISEGVDTATISEILVSKGDKIKKDQAVIAVETDKASTEIPSAFSGTVKEIKVSEGDEVSVGDVIIILEEASEENKDSGDEKEKKEASEEKEKGKKEEKKEETSEENEKKKTKDKEKKETSEEKKEGEERSADQEDVDESKDESKDEDKDEEKKKPSKKSEKDKSEDKKSLKEVYASPGVRRLARELGINIQKIEGSGDSGRITEKDVKNYKEGGGKKSGPAQPELPDFSKWGAVETKPLNNIKKITAKNVLQSWQSIPHVFQFGEADISGIETYIEDHKEEVEEAGGKLSLTAILTKVVATALHKFPMFNASIDMDKEEMILKKYVNINIAVATDEGLLVPVIKNADQKSIKDLSVEISEIAQKARDQKLSNEDMEGGNFSISNLGGIGGTNFTPIVYHPQVAILGVSRASIKPVYIDDNFEPRSILPLSLSYDHRLIDGADGASFMNWMVKALEDPYEALLG</sequence>
<dbReference type="InterPro" id="IPR023213">
    <property type="entry name" value="CAT-like_dom_sf"/>
</dbReference>
<dbReference type="GO" id="GO:0004742">
    <property type="term" value="F:dihydrolipoyllysine-residue acetyltransferase activity"/>
    <property type="evidence" value="ECO:0007669"/>
    <property type="project" value="UniProtKB-EC"/>
</dbReference>
<dbReference type="PROSITE" id="PS50968">
    <property type="entry name" value="BIOTINYL_LIPOYL"/>
    <property type="match status" value="1"/>
</dbReference>
<feature type="compositionally biased region" description="Basic and acidic residues" evidence="10">
    <location>
        <begin position="150"/>
        <end position="180"/>
    </location>
</feature>
<evidence type="ECO:0000256" key="9">
    <source>
        <dbReference type="RuleBase" id="RU003423"/>
    </source>
</evidence>
<dbReference type="AlphaFoldDB" id="A0A1I5DIW4"/>
<reference evidence="13 14" key="1">
    <citation type="submission" date="2016-10" db="EMBL/GenBank/DDBJ databases">
        <authorList>
            <person name="de Groot N.N."/>
        </authorList>
    </citation>
    <scope>NUCLEOTIDE SEQUENCE [LARGE SCALE GENOMIC DNA]</scope>
    <source>
        <strain evidence="13 14">DSM 17794</strain>
    </source>
</reference>
<dbReference type="Pfam" id="PF00198">
    <property type="entry name" value="2-oxoacid_dh"/>
    <property type="match status" value="1"/>
</dbReference>
<feature type="domain" description="Peripheral subunit-binding (PSBD)" evidence="12">
    <location>
        <begin position="183"/>
        <end position="220"/>
    </location>
</feature>
<feature type="compositionally biased region" description="Basic and acidic residues" evidence="10">
    <location>
        <begin position="81"/>
        <end position="141"/>
    </location>
</feature>
<proteinExistence type="inferred from homology"/>
<dbReference type="SUPFAM" id="SSF52777">
    <property type="entry name" value="CoA-dependent acyltransferases"/>
    <property type="match status" value="1"/>
</dbReference>
<keyword evidence="6 9" id="KW-0012">Acyltransferase</keyword>